<dbReference type="KEGG" id="bda:FSZ17_07350"/>
<proteinExistence type="predicted"/>
<evidence type="ECO:0000313" key="1">
    <source>
        <dbReference type="EMBL" id="QED47076.1"/>
    </source>
</evidence>
<keyword evidence="2" id="KW-1185">Reference proteome</keyword>
<dbReference type="Pfam" id="PF17326">
    <property type="entry name" value="DUF5365"/>
    <property type="match status" value="1"/>
</dbReference>
<dbReference type="RefSeq" id="WP_057774668.1">
    <property type="nucleotide sequence ID" value="NZ_CP042593.1"/>
</dbReference>
<reference evidence="2" key="1">
    <citation type="submission" date="2019-08" db="EMBL/GenBank/DDBJ databases">
        <authorList>
            <person name="Zheng X."/>
        </authorList>
    </citation>
    <scope>NUCLEOTIDE SEQUENCE [LARGE SCALE GENOMIC DNA]</scope>
    <source>
        <strain evidence="2">FJAT-25496</strain>
    </source>
</reference>
<dbReference type="EMBL" id="CP042593">
    <property type="protein sequence ID" value="QED47076.1"/>
    <property type="molecule type" value="Genomic_DNA"/>
</dbReference>
<name>A0A5B8Z6R3_CYTDA</name>
<sequence>MKVVFASTPEQEQEIKELVQYVYSNIFPLYFLDEDIKEYERLKILHTTTRHFEYFGTLKEAYQVIGSLQTIIAILKSQNLDARYESMFENNVQILKDFGLSFPFSFSHFFGVRMAKDEIMSLYIKAANQLLI</sequence>
<dbReference type="AlphaFoldDB" id="A0A5B8Z6R3"/>
<organism evidence="1 2">
    <name type="scientific">Cytobacillus dafuensis</name>
    <name type="common">Bacillus dafuensis</name>
    <dbReference type="NCBI Taxonomy" id="1742359"/>
    <lineage>
        <taxon>Bacteria</taxon>
        <taxon>Bacillati</taxon>
        <taxon>Bacillota</taxon>
        <taxon>Bacilli</taxon>
        <taxon>Bacillales</taxon>
        <taxon>Bacillaceae</taxon>
        <taxon>Cytobacillus</taxon>
    </lineage>
</organism>
<evidence type="ECO:0000313" key="2">
    <source>
        <dbReference type="Proteomes" id="UP000321555"/>
    </source>
</evidence>
<dbReference type="OrthoDB" id="2966549at2"/>
<dbReference type="InterPro" id="IPR020355">
    <property type="entry name" value="Uncharacterised_YhcU"/>
</dbReference>
<accession>A0A5B8Z6R3</accession>
<gene>
    <name evidence="1" type="ORF">FSZ17_07350</name>
</gene>
<protein>
    <submittedName>
        <fullName evidence="1">Uncharacterized protein</fullName>
    </submittedName>
</protein>
<dbReference type="Proteomes" id="UP000321555">
    <property type="component" value="Chromosome"/>
</dbReference>